<organism evidence="1 2">
    <name type="scientific">Clunio marinus</name>
    <dbReference type="NCBI Taxonomy" id="568069"/>
    <lineage>
        <taxon>Eukaryota</taxon>
        <taxon>Metazoa</taxon>
        <taxon>Ecdysozoa</taxon>
        <taxon>Arthropoda</taxon>
        <taxon>Hexapoda</taxon>
        <taxon>Insecta</taxon>
        <taxon>Pterygota</taxon>
        <taxon>Neoptera</taxon>
        <taxon>Endopterygota</taxon>
        <taxon>Diptera</taxon>
        <taxon>Nematocera</taxon>
        <taxon>Chironomoidea</taxon>
        <taxon>Chironomidae</taxon>
        <taxon>Clunio</taxon>
    </lineage>
</organism>
<accession>A0A1J1J060</accession>
<protein>
    <submittedName>
        <fullName evidence="1">CLUMA_CG018297, isoform A</fullName>
    </submittedName>
</protein>
<dbReference type="Proteomes" id="UP000183832">
    <property type="component" value="Unassembled WGS sequence"/>
</dbReference>
<evidence type="ECO:0000313" key="2">
    <source>
        <dbReference type="Proteomes" id="UP000183832"/>
    </source>
</evidence>
<keyword evidence="2" id="KW-1185">Reference proteome</keyword>
<sequence length="232" mass="26516">MNWCSLQIVVSTNENNSTQKKFRQFMRTQPIDDENLNDLCSLIDRLSASLKSHEIRFHSLFTSFTDATNHTKVVLLGKSISSHRLQAHVDGIRAVDWVNVDSTLAKHQHITEISNSFNFRGLGESHILTLAKNERNKNDDNLSVLLRSSVWISSKEIAPNRVVLISSTDDSIEVGFIMNIRRRRCKLLRATKPSHLTVANIHKIGLFEEDYSFLRLSNVVTYNTSHSQVIMR</sequence>
<name>A0A1J1J060_9DIPT</name>
<dbReference type="EMBL" id="CVRI01000064">
    <property type="protein sequence ID" value="CRL05188.1"/>
    <property type="molecule type" value="Genomic_DNA"/>
</dbReference>
<gene>
    <name evidence="1" type="ORF">CLUMA_CG018297</name>
</gene>
<dbReference type="AlphaFoldDB" id="A0A1J1J060"/>
<proteinExistence type="predicted"/>
<reference evidence="1 2" key="1">
    <citation type="submission" date="2015-04" db="EMBL/GenBank/DDBJ databases">
        <authorList>
            <person name="Syromyatnikov M.Y."/>
            <person name="Popov V.N."/>
        </authorList>
    </citation>
    <scope>NUCLEOTIDE SEQUENCE [LARGE SCALE GENOMIC DNA]</scope>
</reference>
<evidence type="ECO:0000313" key="1">
    <source>
        <dbReference type="EMBL" id="CRL05188.1"/>
    </source>
</evidence>